<sequence>MKGVQIEHLDFRQIIQKYDRPETLFYIDPPYIGKEHHYAGGFGERNHRDLANILNRIQGQALVSYYDHPMLADLYPGWRRQTFSSYKQVVNGNNCQSEELLLMNFQSEQLSLFENWDEVQ</sequence>
<dbReference type="PANTHER" id="PTHR30481">
    <property type="entry name" value="DNA ADENINE METHYLASE"/>
    <property type="match status" value="1"/>
</dbReference>
<name>A0A1N7JGA7_9BACL</name>
<dbReference type="GO" id="GO:0009007">
    <property type="term" value="F:site-specific DNA-methyltransferase (adenine-specific) activity"/>
    <property type="evidence" value="ECO:0007669"/>
    <property type="project" value="UniProtKB-EC"/>
</dbReference>
<dbReference type="GO" id="GO:0006298">
    <property type="term" value="P:mismatch repair"/>
    <property type="evidence" value="ECO:0007669"/>
    <property type="project" value="TreeGrafter"/>
</dbReference>
<dbReference type="GO" id="GO:1904047">
    <property type="term" value="F:S-adenosyl-L-methionine binding"/>
    <property type="evidence" value="ECO:0007669"/>
    <property type="project" value="TreeGrafter"/>
</dbReference>
<keyword evidence="5" id="KW-1185">Reference proteome</keyword>
<dbReference type="AlphaFoldDB" id="A0A1N7JGA7"/>
<evidence type="ECO:0000256" key="3">
    <source>
        <dbReference type="ARBA" id="ARBA00022691"/>
    </source>
</evidence>
<gene>
    <name evidence="4" type="ORF">SAMN05421790_10258</name>
</gene>
<evidence type="ECO:0000313" key="5">
    <source>
        <dbReference type="Proteomes" id="UP000186795"/>
    </source>
</evidence>
<proteinExistence type="predicted"/>
<dbReference type="GO" id="GO:0032259">
    <property type="term" value="P:methylation"/>
    <property type="evidence" value="ECO:0007669"/>
    <property type="project" value="UniProtKB-KW"/>
</dbReference>
<evidence type="ECO:0000256" key="1">
    <source>
        <dbReference type="ARBA" id="ARBA00022603"/>
    </source>
</evidence>
<dbReference type="GO" id="GO:0009307">
    <property type="term" value="P:DNA restriction-modification system"/>
    <property type="evidence" value="ECO:0007669"/>
    <property type="project" value="InterPro"/>
</dbReference>
<organism evidence="4 5">
    <name type="scientific">Kroppenstedtia eburnea</name>
    <dbReference type="NCBI Taxonomy" id="714067"/>
    <lineage>
        <taxon>Bacteria</taxon>
        <taxon>Bacillati</taxon>
        <taxon>Bacillota</taxon>
        <taxon>Bacilli</taxon>
        <taxon>Bacillales</taxon>
        <taxon>Thermoactinomycetaceae</taxon>
        <taxon>Kroppenstedtia</taxon>
    </lineage>
</organism>
<dbReference type="Proteomes" id="UP000186795">
    <property type="component" value="Unassembled WGS sequence"/>
</dbReference>
<dbReference type="Gene3D" id="3.40.50.150">
    <property type="entry name" value="Vaccinia Virus protein VP39"/>
    <property type="match status" value="1"/>
</dbReference>
<dbReference type="EMBL" id="FTOD01000002">
    <property type="protein sequence ID" value="SIS48349.1"/>
    <property type="molecule type" value="Genomic_DNA"/>
</dbReference>
<protein>
    <submittedName>
        <fullName evidence="4">DNA adenine methylase</fullName>
    </submittedName>
</protein>
<dbReference type="SUPFAM" id="SSF53335">
    <property type="entry name" value="S-adenosyl-L-methionine-dependent methyltransferases"/>
    <property type="match status" value="1"/>
</dbReference>
<keyword evidence="2" id="KW-0808">Transferase</keyword>
<dbReference type="Pfam" id="PF02086">
    <property type="entry name" value="MethyltransfD12"/>
    <property type="match status" value="1"/>
</dbReference>
<dbReference type="GO" id="GO:0043565">
    <property type="term" value="F:sequence-specific DNA binding"/>
    <property type="evidence" value="ECO:0007669"/>
    <property type="project" value="TreeGrafter"/>
</dbReference>
<evidence type="ECO:0000313" key="4">
    <source>
        <dbReference type="EMBL" id="SIS48349.1"/>
    </source>
</evidence>
<reference evidence="5" key="1">
    <citation type="submission" date="2017-01" db="EMBL/GenBank/DDBJ databases">
        <authorList>
            <person name="Varghese N."/>
            <person name="Submissions S."/>
        </authorList>
    </citation>
    <scope>NUCLEOTIDE SEQUENCE [LARGE SCALE GENOMIC DNA]</scope>
    <source>
        <strain evidence="5">DSM 45196</strain>
    </source>
</reference>
<dbReference type="RefSeq" id="WP_234992532.1">
    <property type="nucleotide sequence ID" value="NZ_CP048103.1"/>
</dbReference>
<keyword evidence="3" id="KW-0949">S-adenosyl-L-methionine</keyword>
<evidence type="ECO:0000256" key="2">
    <source>
        <dbReference type="ARBA" id="ARBA00022679"/>
    </source>
</evidence>
<accession>A0A1N7JGA7</accession>
<dbReference type="InterPro" id="IPR012327">
    <property type="entry name" value="MeTrfase_D12"/>
</dbReference>
<dbReference type="InterPro" id="IPR029063">
    <property type="entry name" value="SAM-dependent_MTases_sf"/>
</dbReference>
<keyword evidence="1 4" id="KW-0489">Methyltransferase</keyword>